<dbReference type="RefSeq" id="WP_285740868.1">
    <property type="nucleotide sequence ID" value="NZ_BSSA01000054.1"/>
</dbReference>
<dbReference type="Proteomes" id="UP001165041">
    <property type="component" value="Unassembled WGS sequence"/>
</dbReference>
<evidence type="ECO:0000313" key="4">
    <source>
        <dbReference type="Proteomes" id="UP001165041"/>
    </source>
</evidence>
<proteinExistence type="predicted"/>
<reference evidence="3" key="1">
    <citation type="submission" date="2023-02" db="EMBL/GenBank/DDBJ databases">
        <title>Kitasatospora phosalacinea NBRC 14627.</title>
        <authorList>
            <person name="Ichikawa N."/>
            <person name="Sato H."/>
            <person name="Tonouchi N."/>
        </authorList>
    </citation>
    <scope>NUCLEOTIDE SEQUENCE</scope>
    <source>
        <strain evidence="3">NBRC 14627</strain>
    </source>
</reference>
<comment type="caution">
    <text evidence="3">The sequence shown here is derived from an EMBL/GenBank/DDBJ whole genome shotgun (WGS) entry which is preliminary data.</text>
</comment>
<keyword evidence="1" id="KW-0175">Coiled coil</keyword>
<organism evidence="3 4">
    <name type="scientific">Kitasatospora phosalacinea</name>
    <dbReference type="NCBI Taxonomy" id="2065"/>
    <lineage>
        <taxon>Bacteria</taxon>
        <taxon>Bacillati</taxon>
        <taxon>Actinomycetota</taxon>
        <taxon>Actinomycetes</taxon>
        <taxon>Kitasatosporales</taxon>
        <taxon>Streptomycetaceae</taxon>
        <taxon>Kitasatospora</taxon>
    </lineage>
</organism>
<accession>A0A9W6V7K5</accession>
<gene>
    <name evidence="3" type="ORF">Kpho02_76320</name>
</gene>
<feature type="compositionally biased region" description="Basic and acidic residues" evidence="2">
    <location>
        <begin position="228"/>
        <end position="246"/>
    </location>
</feature>
<evidence type="ECO:0000256" key="1">
    <source>
        <dbReference type="SAM" id="Coils"/>
    </source>
</evidence>
<evidence type="ECO:0000256" key="2">
    <source>
        <dbReference type="SAM" id="MobiDB-lite"/>
    </source>
</evidence>
<feature type="region of interest" description="Disordered" evidence="2">
    <location>
        <begin position="228"/>
        <end position="256"/>
    </location>
</feature>
<sequence length="320" mass="35842">MGSTVQYTVAVVEERLRLLDLVADLAADEERAWLEKEREGHVGLRGGKLALARRLTREKLAREREAGALAGSRDWLLVPGVRAELAARGWDKDWKPIPAGALAAGRRWGTDPARYQDKHDEGETKFLGRLALRLPAEVGERLQRACYWHNAKIEAELQRWADQWGDGPEVIMRESIREHGGVTMLAAMGAALTSTPPMEELDRRAELRAQVVTTGDLIRAALDHALTEAPERARREQGRLRAEAKTARGNATWAERQAEEAAAEQRLAEREDKKEDADKAAKDVQYWTGMAARYRAEAEKLLARVEQVRALAAELKTHRA</sequence>
<protein>
    <submittedName>
        <fullName evidence="3">Uncharacterized protein</fullName>
    </submittedName>
</protein>
<dbReference type="AlphaFoldDB" id="A0A9W6V7K5"/>
<name>A0A9W6V7K5_9ACTN</name>
<feature type="coiled-coil region" evidence="1">
    <location>
        <begin position="260"/>
        <end position="318"/>
    </location>
</feature>
<evidence type="ECO:0000313" key="3">
    <source>
        <dbReference type="EMBL" id="GLW75335.1"/>
    </source>
</evidence>
<dbReference type="EMBL" id="BSSA01000054">
    <property type="protein sequence ID" value="GLW75335.1"/>
    <property type="molecule type" value="Genomic_DNA"/>
</dbReference>